<organism evidence="6">
    <name type="scientific">Naegleria gruberi</name>
    <name type="common">Amoeba</name>
    <dbReference type="NCBI Taxonomy" id="5762"/>
    <lineage>
        <taxon>Eukaryota</taxon>
        <taxon>Discoba</taxon>
        <taxon>Heterolobosea</taxon>
        <taxon>Tetramitia</taxon>
        <taxon>Eutetramitia</taxon>
        <taxon>Vahlkampfiidae</taxon>
        <taxon>Naegleria</taxon>
    </lineage>
</organism>
<dbReference type="Gene3D" id="2.60.40.790">
    <property type="match status" value="1"/>
</dbReference>
<keyword evidence="6" id="KW-1185">Reference proteome</keyword>
<evidence type="ECO:0000259" key="4">
    <source>
        <dbReference type="PROSITE" id="PS01031"/>
    </source>
</evidence>
<evidence type="ECO:0000256" key="3">
    <source>
        <dbReference type="SAM" id="SignalP"/>
    </source>
</evidence>
<evidence type="ECO:0000256" key="2">
    <source>
        <dbReference type="SAM" id="MobiDB-lite"/>
    </source>
</evidence>
<dbReference type="CDD" id="cd06464">
    <property type="entry name" value="ACD_sHsps-like"/>
    <property type="match status" value="1"/>
</dbReference>
<dbReference type="GeneID" id="8857434"/>
<dbReference type="AlphaFoldDB" id="D2VZU7"/>
<dbReference type="PROSITE" id="PS01031">
    <property type="entry name" value="SHSP"/>
    <property type="match status" value="1"/>
</dbReference>
<gene>
    <name evidence="5" type="ORF">NAEGRDRAFT_53591</name>
</gene>
<dbReference type="VEuPathDB" id="AmoebaDB:NAEGRDRAFT_53591"/>
<dbReference type="SUPFAM" id="SSF49764">
    <property type="entry name" value="HSP20-like chaperones"/>
    <property type="match status" value="1"/>
</dbReference>
<evidence type="ECO:0000313" key="6">
    <source>
        <dbReference type="Proteomes" id="UP000006671"/>
    </source>
</evidence>
<name>D2VZU7_NAEGR</name>
<dbReference type="EMBL" id="GG738916">
    <property type="protein sequence ID" value="EFC37590.1"/>
    <property type="molecule type" value="Genomic_DNA"/>
</dbReference>
<feature type="signal peptide" evidence="3">
    <location>
        <begin position="1"/>
        <end position="26"/>
    </location>
</feature>
<dbReference type="InParanoid" id="D2VZU7"/>
<dbReference type="Proteomes" id="UP000006671">
    <property type="component" value="Unassembled WGS sequence"/>
</dbReference>
<protein>
    <submittedName>
        <fullName evidence="5">Predicted protein</fullName>
    </submittedName>
</protein>
<dbReference type="InterPro" id="IPR008978">
    <property type="entry name" value="HSP20-like_chaperone"/>
</dbReference>
<sequence>MLKSNIKVLLIACLLAALMLAMNVKAIEEEIIVEKEGDTASTDSTTPQVGTKPKETKPAPTKQQNETPQAPPQLKRTHGRRNLHQDHSEQRALRDLMREMRNYQFGSDLFDFHHPRSNFFLNSFLPRTSLFGNSLLGDDFSDMFLNFDSSFEMMRRRMNNMWKRSFLPSLFDENHQFLENYLNSQRMNQLDQEKSQKVETPIKEEPKPIVEKKKREPISSLIKTETLEDGKLQYALDINNIPRDVFEKKDIEIKVSENSNGELVTVRAEKKTENGHFEFSKSFRFPKGSVDFEKVKASLSDAGTLSVKIPRIDPVPERIKSINVE</sequence>
<evidence type="ECO:0000313" key="5">
    <source>
        <dbReference type="EMBL" id="EFC37590.1"/>
    </source>
</evidence>
<accession>D2VZU7</accession>
<dbReference type="OrthoDB" id="1431247at2759"/>
<feature type="compositionally biased region" description="Polar residues" evidence="2">
    <location>
        <begin position="39"/>
        <end position="49"/>
    </location>
</feature>
<dbReference type="InterPro" id="IPR002068">
    <property type="entry name" value="A-crystallin/Hsp20_dom"/>
</dbReference>
<keyword evidence="3" id="KW-0732">Signal</keyword>
<dbReference type="KEGG" id="ngr:NAEGRDRAFT_53591"/>
<proteinExistence type="inferred from homology"/>
<reference evidence="5 6" key="1">
    <citation type="journal article" date="2010" name="Cell">
        <title>The genome of Naegleria gruberi illuminates early eukaryotic versatility.</title>
        <authorList>
            <person name="Fritz-Laylin L.K."/>
            <person name="Prochnik S.E."/>
            <person name="Ginger M.L."/>
            <person name="Dacks J.B."/>
            <person name="Carpenter M.L."/>
            <person name="Field M.C."/>
            <person name="Kuo A."/>
            <person name="Paredez A."/>
            <person name="Chapman J."/>
            <person name="Pham J."/>
            <person name="Shu S."/>
            <person name="Neupane R."/>
            <person name="Cipriano M."/>
            <person name="Mancuso J."/>
            <person name="Tu H."/>
            <person name="Salamov A."/>
            <person name="Lindquist E."/>
            <person name="Shapiro H."/>
            <person name="Lucas S."/>
            <person name="Grigoriev I.V."/>
            <person name="Cande W.Z."/>
            <person name="Fulton C."/>
            <person name="Rokhsar D.S."/>
            <person name="Dawson S.C."/>
        </authorList>
    </citation>
    <scope>NUCLEOTIDE SEQUENCE [LARGE SCALE GENOMIC DNA]</scope>
    <source>
        <strain evidence="5 6">NEG-M</strain>
    </source>
</reference>
<feature type="region of interest" description="Disordered" evidence="2">
    <location>
        <begin position="37"/>
        <end position="89"/>
    </location>
</feature>
<evidence type="ECO:0000256" key="1">
    <source>
        <dbReference type="PROSITE-ProRule" id="PRU00285"/>
    </source>
</evidence>
<dbReference type="RefSeq" id="XP_002670334.1">
    <property type="nucleotide sequence ID" value="XM_002670288.1"/>
</dbReference>
<feature type="domain" description="SHSP" evidence="4">
    <location>
        <begin position="213"/>
        <end position="325"/>
    </location>
</feature>
<comment type="similarity">
    <text evidence="1">Belongs to the small heat shock protein (HSP20) family.</text>
</comment>
<feature type="chain" id="PRO_5003038011" evidence="3">
    <location>
        <begin position="27"/>
        <end position="325"/>
    </location>
</feature>